<organism evidence="4 5">
    <name type="scientific">Paenibacillus albus</name>
    <dbReference type="NCBI Taxonomy" id="2495582"/>
    <lineage>
        <taxon>Bacteria</taxon>
        <taxon>Bacillati</taxon>
        <taxon>Bacillota</taxon>
        <taxon>Bacilli</taxon>
        <taxon>Bacillales</taxon>
        <taxon>Paenibacillaceae</taxon>
        <taxon>Paenibacillus</taxon>
    </lineage>
</organism>
<evidence type="ECO:0000256" key="2">
    <source>
        <dbReference type="NCBIfam" id="TIGR03664"/>
    </source>
</evidence>
<dbReference type="NCBIfam" id="TIGR03664">
    <property type="entry name" value="fut_nucase"/>
    <property type="match status" value="1"/>
</dbReference>
<dbReference type="GO" id="GO:0009234">
    <property type="term" value="P:menaquinone biosynthetic process"/>
    <property type="evidence" value="ECO:0007669"/>
    <property type="project" value="UniProtKB-UniRule"/>
</dbReference>
<feature type="domain" description="Nucleoside phosphorylase" evidence="3">
    <location>
        <begin position="44"/>
        <end position="254"/>
    </location>
</feature>
<dbReference type="Gene3D" id="3.40.50.1580">
    <property type="entry name" value="Nucleoside phosphorylase domain"/>
    <property type="match status" value="1"/>
</dbReference>
<dbReference type="AlphaFoldDB" id="A0A3S9ACP7"/>
<comment type="function">
    <text evidence="1">Catalyzes the hydrolysis of futalosine (FL) to dehypoxanthine futalosine (DHFL) and hypoxanthine, a step in the biosynthesis of menaquinone (MK, vitamin K2).</text>
</comment>
<keyword evidence="1" id="KW-0474">Menaquinone biosynthesis</keyword>
<keyword evidence="1 4" id="KW-0378">Hydrolase</keyword>
<dbReference type="InterPro" id="IPR035994">
    <property type="entry name" value="Nucleoside_phosphorylase_sf"/>
</dbReference>
<dbReference type="InterPro" id="IPR019963">
    <property type="entry name" value="FL_hydrolase_MqnB"/>
</dbReference>
<dbReference type="EC" id="3.2.2.26" evidence="1 2"/>
<dbReference type="PANTHER" id="PTHR46832:SF2">
    <property type="entry name" value="FUTALOSINE HYDROLASE"/>
    <property type="match status" value="1"/>
</dbReference>
<dbReference type="Pfam" id="PF01048">
    <property type="entry name" value="PNP_UDP_1"/>
    <property type="match status" value="1"/>
</dbReference>
<dbReference type="PANTHER" id="PTHR46832">
    <property type="entry name" value="5'-METHYLTHIOADENOSINE/S-ADENOSYLHOMOCYSTEINE NUCLEOSIDASE"/>
    <property type="match status" value="1"/>
</dbReference>
<keyword evidence="4" id="KW-0326">Glycosidase</keyword>
<dbReference type="GO" id="GO:0009116">
    <property type="term" value="P:nucleoside metabolic process"/>
    <property type="evidence" value="ECO:0007669"/>
    <property type="project" value="InterPro"/>
</dbReference>
<dbReference type="Proteomes" id="UP000272528">
    <property type="component" value="Chromosome"/>
</dbReference>
<dbReference type="HAMAP" id="MF_00991">
    <property type="entry name" value="MqnB"/>
    <property type="match status" value="1"/>
</dbReference>
<dbReference type="UniPathway" id="UPA00079"/>
<reference evidence="5" key="1">
    <citation type="submission" date="2018-12" db="EMBL/GenBank/DDBJ databases">
        <title>Genome sequence of Peanibacillus sp.</title>
        <authorList>
            <person name="Subramani G."/>
            <person name="Srinivasan S."/>
            <person name="Kim M.K."/>
        </authorList>
    </citation>
    <scope>NUCLEOTIDE SEQUENCE [LARGE SCALE GENOMIC DNA]</scope>
    <source>
        <strain evidence="5">18JY67-1</strain>
    </source>
</reference>
<gene>
    <name evidence="1" type="primary">mqnB</name>
    <name evidence="4" type="ORF">EJC50_02700</name>
</gene>
<sequence length="260" mass="25465">MSVTEKEVQEASSHGRVLIVTAVDAERDAVLRGLRGDERFDVIAAGVGPAAAAAVTAVKIASAAAGAGKAAAEAGDHRAGLVAATGEGSGAGAGAYRLVISAGIAGGFPGRAPIGSLVVATDMIAADLGVETPDGFASVDELGFGSSRILADARLASALAAKLGGAAGLTVSTGPVLTVTTATGTAATAAEHLRRVPGATAEAMEGFGVAIAAQHAGLPVLELRAISNAVGPRDRDAWRIGDALRALEQASTILTEVLSS</sequence>
<comment type="similarity">
    <text evidence="1">Belongs to the PNP/UDP phosphorylase family. Futalosine hydrolase subfamily.</text>
</comment>
<dbReference type="InterPro" id="IPR000845">
    <property type="entry name" value="Nucleoside_phosphorylase_d"/>
</dbReference>
<dbReference type="GO" id="GO:0005829">
    <property type="term" value="C:cytosol"/>
    <property type="evidence" value="ECO:0007669"/>
    <property type="project" value="TreeGrafter"/>
</dbReference>
<comment type="catalytic activity">
    <reaction evidence="1">
        <text>futalosine + H2O = dehypoxanthine futalosine + hypoxanthine</text>
        <dbReference type="Rhea" id="RHEA:25904"/>
        <dbReference type="ChEBI" id="CHEBI:15377"/>
        <dbReference type="ChEBI" id="CHEBI:17368"/>
        <dbReference type="ChEBI" id="CHEBI:58863"/>
        <dbReference type="ChEBI" id="CHEBI:58864"/>
        <dbReference type="EC" id="3.2.2.26"/>
    </reaction>
</comment>
<dbReference type="GO" id="GO:0019284">
    <property type="term" value="P:L-methionine salvage from S-adenosylmethionine"/>
    <property type="evidence" value="ECO:0007669"/>
    <property type="project" value="TreeGrafter"/>
</dbReference>
<dbReference type="SUPFAM" id="SSF53167">
    <property type="entry name" value="Purine and uridine phosphorylases"/>
    <property type="match status" value="1"/>
</dbReference>
<dbReference type="EMBL" id="CP034437">
    <property type="protein sequence ID" value="AZN43488.1"/>
    <property type="molecule type" value="Genomic_DNA"/>
</dbReference>
<protein>
    <recommendedName>
        <fullName evidence="1 2">Futalosine hydrolase</fullName>
        <shortName evidence="1">FL hydrolase</shortName>
        <ecNumber evidence="1 2">3.2.2.26</ecNumber>
    </recommendedName>
    <alternativeName>
        <fullName evidence="1">Futalosine nucleosidase</fullName>
    </alternativeName>
    <alternativeName>
        <fullName evidence="1">Menaquinone biosynthetic enzyme MqnB</fullName>
    </alternativeName>
</protein>
<comment type="pathway">
    <text evidence="1">Quinol/quinone metabolism; menaquinone biosynthesis.</text>
</comment>
<evidence type="ECO:0000259" key="3">
    <source>
        <dbReference type="Pfam" id="PF01048"/>
    </source>
</evidence>
<dbReference type="NCBIfam" id="NF006087">
    <property type="entry name" value="PRK08236.1"/>
    <property type="match status" value="1"/>
</dbReference>
<keyword evidence="5" id="KW-1185">Reference proteome</keyword>
<proteinExistence type="inferred from homology"/>
<evidence type="ECO:0000313" key="4">
    <source>
        <dbReference type="EMBL" id="AZN43488.1"/>
    </source>
</evidence>
<evidence type="ECO:0000256" key="1">
    <source>
        <dbReference type="HAMAP-Rule" id="MF_00991"/>
    </source>
</evidence>
<dbReference type="KEGG" id="palb:EJC50_02700"/>
<dbReference type="GO" id="GO:0008782">
    <property type="term" value="F:adenosylhomocysteine nucleosidase activity"/>
    <property type="evidence" value="ECO:0007669"/>
    <property type="project" value="TreeGrafter"/>
</dbReference>
<evidence type="ECO:0000313" key="5">
    <source>
        <dbReference type="Proteomes" id="UP000272528"/>
    </source>
</evidence>
<dbReference type="OrthoDB" id="9788270at2"/>
<name>A0A3S9ACP7_9BACL</name>
<dbReference type="GO" id="GO:0008930">
    <property type="term" value="F:methylthioadenosine nucleosidase activity"/>
    <property type="evidence" value="ECO:0007669"/>
    <property type="project" value="TreeGrafter"/>
</dbReference>
<dbReference type="RefSeq" id="WP_126020045.1">
    <property type="nucleotide sequence ID" value="NZ_CP034437.1"/>
</dbReference>
<dbReference type="CDD" id="cd17766">
    <property type="entry name" value="futalosine_nucleosidase_MqnB"/>
    <property type="match status" value="1"/>
</dbReference>
<accession>A0A3S9ACP7</accession>